<dbReference type="InterPro" id="IPR034154">
    <property type="entry name" value="TOPRIM_DnaG/twinkle"/>
</dbReference>
<dbReference type="InterPro" id="IPR014818">
    <property type="entry name" value="Phage/plasmid_primase_P4_C"/>
</dbReference>
<dbReference type="Gene3D" id="3.40.50.300">
    <property type="entry name" value="P-loop containing nucleotide triphosphate hydrolases"/>
    <property type="match status" value="1"/>
</dbReference>
<dbReference type="InterPro" id="IPR027417">
    <property type="entry name" value="P-loop_NTPase"/>
</dbReference>
<gene>
    <name evidence="5" type="ordered locus">Plabr_3651</name>
</gene>
<accession>F0SQ71</accession>
<reference evidence="6" key="1">
    <citation type="submission" date="2011-02" db="EMBL/GenBank/DDBJ databases">
        <title>The complete genome of Planctomyces brasiliensis DSM 5305.</title>
        <authorList>
            <person name="Lucas S."/>
            <person name="Copeland A."/>
            <person name="Lapidus A."/>
            <person name="Bruce D."/>
            <person name="Goodwin L."/>
            <person name="Pitluck S."/>
            <person name="Kyrpides N."/>
            <person name="Mavromatis K."/>
            <person name="Pagani I."/>
            <person name="Ivanova N."/>
            <person name="Ovchinnikova G."/>
            <person name="Lu M."/>
            <person name="Detter J.C."/>
            <person name="Han C."/>
            <person name="Land M."/>
            <person name="Hauser L."/>
            <person name="Markowitz V."/>
            <person name="Cheng J.-F."/>
            <person name="Hugenholtz P."/>
            <person name="Woyke T."/>
            <person name="Wu D."/>
            <person name="Tindall B."/>
            <person name="Pomrenke H.G."/>
            <person name="Brambilla E."/>
            <person name="Klenk H.-P."/>
            <person name="Eisen J.A."/>
        </authorList>
    </citation>
    <scope>NUCLEOTIDE SEQUENCE [LARGE SCALE GENOMIC DNA]</scope>
    <source>
        <strain evidence="6">ATCC 49424 / DSM 5305 / JCM 21570 / NBRC 103401 / IFAM 1448</strain>
    </source>
</reference>
<dbReference type="NCBIfam" id="TIGR01613">
    <property type="entry name" value="primase_Cterm"/>
    <property type="match status" value="1"/>
</dbReference>
<evidence type="ECO:0000313" key="5">
    <source>
        <dbReference type="EMBL" id="ADY61248.1"/>
    </source>
</evidence>
<dbReference type="EMBL" id="CP002546">
    <property type="protein sequence ID" value="ADY61248.1"/>
    <property type="molecule type" value="Genomic_DNA"/>
</dbReference>
<dbReference type="Pfam" id="PF08706">
    <property type="entry name" value="D5_N"/>
    <property type="match status" value="1"/>
</dbReference>
<dbReference type="SUPFAM" id="SSF52540">
    <property type="entry name" value="P-loop containing nucleoside triphosphate hydrolases"/>
    <property type="match status" value="1"/>
</dbReference>
<dbReference type="AlphaFoldDB" id="F0SQ71"/>
<dbReference type="SMART" id="SM00885">
    <property type="entry name" value="D5_N"/>
    <property type="match status" value="1"/>
</dbReference>
<dbReference type="KEGG" id="pbs:Plabr_3651"/>
<dbReference type="STRING" id="756272.Plabr_3651"/>
<organism evidence="5 6">
    <name type="scientific">Rubinisphaera brasiliensis (strain ATCC 49424 / DSM 5305 / JCM 21570 / IAM 15109 / NBRC 103401 / IFAM 1448)</name>
    <name type="common">Planctomyces brasiliensis</name>
    <dbReference type="NCBI Taxonomy" id="756272"/>
    <lineage>
        <taxon>Bacteria</taxon>
        <taxon>Pseudomonadati</taxon>
        <taxon>Planctomycetota</taxon>
        <taxon>Planctomycetia</taxon>
        <taxon>Planctomycetales</taxon>
        <taxon>Planctomycetaceae</taxon>
        <taxon>Rubinisphaera</taxon>
    </lineage>
</organism>
<feature type="domain" description="SF3 helicase" evidence="4">
    <location>
        <begin position="428"/>
        <end position="588"/>
    </location>
</feature>
<dbReference type="eggNOG" id="COG3378">
    <property type="taxonomic scope" value="Bacteria"/>
</dbReference>
<dbReference type="GO" id="GO:0005524">
    <property type="term" value="F:ATP binding"/>
    <property type="evidence" value="ECO:0007669"/>
    <property type="project" value="UniProtKB-KW"/>
</dbReference>
<dbReference type="OrthoDB" id="288091at2"/>
<dbReference type="Gene3D" id="3.40.1360.10">
    <property type="match status" value="1"/>
</dbReference>
<keyword evidence="2" id="KW-0378">Hydrolase</keyword>
<proteinExistence type="predicted"/>
<dbReference type="InterPro" id="IPR014015">
    <property type="entry name" value="Helicase_SF3_DNA-vir"/>
</dbReference>
<keyword evidence="3" id="KW-0067">ATP-binding</keyword>
<dbReference type="InterPro" id="IPR051620">
    <property type="entry name" value="ORF904-like_C"/>
</dbReference>
<dbReference type="InterPro" id="IPR045455">
    <property type="entry name" value="NrS-1_pol-like_helicase"/>
</dbReference>
<dbReference type="GO" id="GO:0016787">
    <property type="term" value="F:hydrolase activity"/>
    <property type="evidence" value="ECO:0007669"/>
    <property type="project" value="UniProtKB-KW"/>
</dbReference>
<dbReference type="PANTHER" id="PTHR35372:SF2">
    <property type="entry name" value="SF3 HELICASE DOMAIN-CONTAINING PROTEIN"/>
    <property type="match status" value="1"/>
</dbReference>
<dbReference type="RefSeq" id="WP_013629967.1">
    <property type="nucleotide sequence ID" value="NC_015174.1"/>
</dbReference>
<name>F0SQ71_RUBBR</name>
<evidence type="ECO:0000313" key="6">
    <source>
        <dbReference type="Proteomes" id="UP000006860"/>
    </source>
</evidence>
<keyword evidence="1" id="KW-0547">Nucleotide-binding</keyword>
<dbReference type="HOGENOM" id="CLU_018483_0_0_0"/>
<dbReference type="Pfam" id="PF19263">
    <property type="entry name" value="DUF5906"/>
    <property type="match status" value="1"/>
</dbReference>
<sequence length="707" mass="80203">MITQAPFQKIKPHLQNLEQSGDGWTARCPAHEDNRNSLSLSEKEDGTLLLKCHAGCSTEAVVHECGLTMRELFPKQERPVRQSYVKRSHVYRNRTGEVTHRKDIFLSGGASWYHHTGEQWEKKQGNRKPEIYRADEVASQPDAEVWLCEGEKDADTLSGLGLVATSLPSTGTFKREYKPFFEGRKVFICEDHDKAGRNHGEKCGKALQGVAKSVEVIRFPELPEKGDVTDFIEAGGTVEQLRQRAQPWEQAQEPELPTFADSQGGPDHFTDCRNAEVFIQQHGENLRYCFPWKSWLIWNGQRWEPDRTSQILRRAKSVYEFWMEQIADMHPDDAKDAIKHAQKSASTRGMEQFLKQAAAMVPVTTDDLNRDPWLFNCPNGTLDLRTGELRPHNRADLLTVICPTAYNPDAPSFTWDGFLESTFADHGDVIPFLQRLFGAALVGIVRDHILPVFWGSGANGKSTLLNAIMAILGGDYALQAVPEMLCDSDQDRHPTERADLYGKRFVAAVETEAGRRLKESFVKALTGGDRIRARHLYQDFFEFDPSHLIVLCSNHKPKVIGDDYGIWRRLRLVPFTATFKGSDADPQLPEKLQAEAEGVLAWMVRGCLDWQAQGLNEPETVLQATSEYKNESDVIGGFIDACCYTNDRMQVSFSQFYTAFEEWCNESGENLPSRTRTGRTLNERFEQVPNVRGRWYRGLGLKELPRE</sequence>
<evidence type="ECO:0000259" key="4">
    <source>
        <dbReference type="PROSITE" id="PS51206"/>
    </source>
</evidence>
<dbReference type="PROSITE" id="PS51206">
    <property type="entry name" value="SF3_HELICASE_1"/>
    <property type="match status" value="1"/>
</dbReference>
<protein>
    <submittedName>
        <fullName evidence="5">Phage/plasmid primase, P4 family</fullName>
    </submittedName>
</protein>
<dbReference type="eggNOG" id="COG0358">
    <property type="taxonomic scope" value="Bacteria"/>
</dbReference>
<dbReference type="InterPro" id="IPR006500">
    <property type="entry name" value="Helicase_put_C_phage/plasmid"/>
</dbReference>
<evidence type="ECO:0000256" key="1">
    <source>
        <dbReference type="ARBA" id="ARBA00022741"/>
    </source>
</evidence>
<dbReference type="PANTHER" id="PTHR35372">
    <property type="entry name" value="ATP BINDING PROTEIN-RELATED"/>
    <property type="match status" value="1"/>
</dbReference>
<keyword evidence="6" id="KW-1185">Reference proteome</keyword>
<dbReference type="Proteomes" id="UP000006860">
    <property type="component" value="Chromosome"/>
</dbReference>
<dbReference type="CDD" id="cd01029">
    <property type="entry name" value="TOPRIM_primases"/>
    <property type="match status" value="1"/>
</dbReference>
<evidence type="ECO:0000256" key="2">
    <source>
        <dbReference type="ARBA" id="ARBA00022801"/>
    </source>
</evidence>
<evidence type="ECO:0000256" key="3">
    <source>
        <dbReference type="ARBA" id="ARBA00022840"/>
    </source>
</evidence>